<dbReference type="PANTHER" id="PTHR22883:SF203">
    <property type="entry name" value="PALMITOYLTRANSFERASE"/>
    <property type="match status" value="1"/>
</dbReference>
<dbReference type="PANTHER" id="PTHR22883">
    <property type="entry name" value="ZINC FINGER DHHC DOMAIN CONTAINING PROTEIN"/>
    <property type="match status" value="1"/>
</dbReference>
<sequence>MAVLVPMSALLVAPVHPVFAPLSVLVLAIWIVALMIIRIFRDGSCKHCRKCNKCITGFDHHCKWLNNCIGAANYRLFVTLVASACVISLIMASVHAFLPIYFLISDADVRKRGGMLLPTAWWQGLCVTVVLTDLTVACLSANLLYFHCKLFFDVSGIVCCIIDLFWPLSDARYVYQLQEMQNDNSEPVGSMPLPSTVISVPFKRMLLTSRAVSDSRANYPVSVNASEELSKYSGAVA</sequence>
<feature type="transmembrane region" description="Helical" evidence="7">
    <location>
        <begin position="20"/>
        <end position="40"/>
    </location>
</feature>
<dbReference type="InterPro" id="IPR001594">
    <property type="entry name" value="Palmitoyltrfase_DHHC"/>
</dbReference>
<dbReference type="Proteomes" id="UP000887564">
    <property type="component" value="Unplaced"/>
</dbReference>
<evidence type="ECO:0000256" key="4">
    <source>
        <dbReference type="ARBA" id="ARBA00022989"/>
    </source>
</evidence>
<evidence type="ECO:0000259" key="8">
    <source>
        <dbReference type="Pfam" id="PF01529"/>
    </source>
</evidence>
<dbReference type="GO" id="GO:0005783">
    <property type="term" value="C:endoplasmic reticulum"/>
    <property type="evidence" value="ECO:0007669"/>
    <property type="project" value="TreeGrafter"/>
</dbReference>
<evidence type="ECO:0000256" key="7">
    <source>
        <dbReference type="RuleBase" id="RU079119"/>
    </source>
</evidence>
<name>A0A914RM80_PAREQ</name>
<keyword evidence="9" id="KW-1185">Reference proteome</keyword>
<dbReference type="PROSITE" id="PS50216">
    <property type="entry name" value="DHHC"/>
    <property type="match status" value="1"/>
</dbReference>
<accession>A0A914RM80</accession>
<evidence type="ECO:0000256" key="3">
    <source>
        <dbReference type="ARBA" id="ARBA00022692"/>
    </source>
</evidence>
<keyword evidence="6 7" id="KW-0012">Acyltransferase</keyword>
<dbReference type="GO" id="GO:0006612">
    <property type="term" value="P:protein targeting to membrane"/>
    <property type="evidence" value="ECO:0007669"/>
    <property type="project" value="TreeGrafter"/>
</dbReference>
<dbReference type="WBParaSite" id="PEQ_0000740601-mRNA-1">
    <property type="protein sequence ID" value="PEQ_0000740601-mRNA-1"/>
    <property type="gene ID" value="PEQ_0000740601"/>
</dbReference>
<feature type="domain" description="Palmitoyltransferase DHHC" evidence="8">
    <location>
        <begin position="39"/>
        <end position="151"/>
    </location>
</feature>
<dbReference type="GO" id="GO:0005794">
    <property type="term" value="C:Golgi apparatus"/>
    <property type="evidence" value="ECO:0007669"/>
    <property type="project" value="TreeGrafter"/>
</dbReference>
<organism evidence="9 10">
    <name type="scientific">Parascaris equorum</name>
    <name type="common">Equine roundworm</name>
    <dbReference type="NCBI Taxonomy" id="6256"/>
    <lineage>
        <taxon>Eukaryota</taxon>
        <taxon>Metazoa</taxon>
        <taxon>Ecdysozoa</taxon>
        <taxon>Nematoda</taxon>
        <taxon>Chromadorea</taxon>
        <taxon>Rhabditida</taxon>
        <taxon>Spirurina</taxon>
        <taxon>Ascaridomorpha</taxon>
        <taxon>Ascaridoidea</taxon>
        <taxon>Ascarididae</taxon>
        <taxon>Parascaris</taxon>
    </lineage>
</organism>
<dbReference type="GO" id="GO:0019706">
    <property type="term" value="F:protein-cysteine S-palmitoyltransferase activity"/>
    <property type="evidence" value="ECO:0007669"/>
    <property type="project" value="UniProtKB-EC"/>
</dbReference>
<comment type="similarity">
    <text evidence="7">Belongs to the DHHC palmitoyltransferase family.</text>
</comment>
<feature type="transmembrane region" description="Helical" evidence="7">
    <location>
        <begin position="121"/>
        <end position="143"/>
    </location>
</feature>
<dbReference type="GO" id="GO:0016020">
    <property type="term" value="C:membrane"/>
    <property type="evidence" value="ECO:0007669"/>
    <property type="project" value="UniProtKB-SubCell"/>
</dbReference>
<dbReference type="EC" id="2.3.1.225" evidence="7"/>
<comment type="subcellular location">
    <subcellularLocation>
        <location evidence="1">Membrane</location>
        <topology evidence="1">Multi-pass membrane protein</topology>
    </subcellularLocation>
</comment>
<evidence type="ECO:0000256" key="1">
    <source>
        <dbReference type="ARBA" id="ARBA00004141"/>
    </source>
</evidence>
<evidence type="ECO:0000256" key="5">
    <source>
        <dbReference type="ARBA" id="ARBA00023136"/>
    </source>
</evidence>
<proteinExistence type="inferred from homology"/>
<keyword evidence="2 7" id="KW-0808">Transferase</keyword>
<keyword evidence="3 7" id="KW-0812">Transmembrane</keyword>
<reference evidence="10" key="1">
    <citation type="submission" date="2022-11" db="UniProtKB">
        <authorList>
            <consortium name="WormBaseParasite"/>
        </authorList>
    </citation>
    <scope>IDENTIFICATION</scope>
</reference>
<dbReference type="AlphaFoldDB" id="A0A914RM80"/>
<comment type="domain">
    <text evidence="7">The DHHC domain is required for palmitoyltransferase activity.</text>
</comment>
<dbReference type="Pfam" id="PF01529">
    <property type="entry name" value="DHHC"/>
    <property type="match status" value="1"/>
</dbReference>
<feature type="transmembrane region" description="Helical" evidence="7">
    <location>
        <begin position="76"/>
        <end position="101"/>
    </location>
</feature>
<evidence type="ECO:0000313" key="9">
    <source>
        <dbReference type="Proteomes" id="UP000887564"/>
    </source>
</evidence>
<comment type="catalytic activity">
    <reaction evidence="7">
        <text>L-cysteinyl-[protein] + hexadecanoyl-CoA = S-hexadecanoyl-L-cysteinyl-[protein] + CoA</text>
        <dbReference type="Rhea" id="RHEA:36683"/>
        <dbReference type="Rhea" id="RHEA-COMP:10131"/>
        <dbReference type="Rhea" id="RHEA-COMP:11032"/>
        <dbReference type="ChEBI" id="CHEBI:29950"/>
        <dbReference type="ChEBI" id="CHEBI:57287"/>
        <dbReference type="ChEBI" id="CHEBI:57379"/>
        <dbReference type="ChEBI" id="CHEBI:74151"/>
        <dbReference type="EC" id="2.3.1.225"/>
    </reaction>
</comment>
<evidence type="ECO:0000313" key="10">
    <source>
        <dbReference type="WBParaSite" id="PEQ_0000740601-mRNA-1"/>
    </source>
</evidence>
<evidence type="ECO:0000256" key="6">
    <source>
        <dbReference type="ARBA" id="ARBA00023315"/>
    </source>
</evidence>
<evidence type="ECO:0000256" key="2">
    <source>
        <dbReference type="ARBA" id="ARBA00022679"/>
    </source>
</evidence>
<keyword evidence="5 7" id="KW-0472">Membrane</keyword>
<dbReference type="InterPro" id="IPR039859">
    <property type="entry name" value="PFA4/ZDH16/20/ERF2-like"/>
</dbReference>
<keyword evidence="4 7" id="KW-1133">Transmembrane helix</keyword>
<protein>
    <recommendedName>
        <fullName evidence="7">Palmitoyltransferase</fullName>
        <ecNumber evidence="7">2.3.1.225</ecNumber>
    </recommendedName>
</protein>